<dbReference type="AlphaFoldDB" id="M2RHB4"/>
<dbReference type="OMA" id="FMHSEEA"/>
<dbReference type="InterPro" id="IPR011008">
    <property type="entry name" value="Dimeric_a/b-barrel"/>
</dbReference>
<dbReference type="OrthoDB" id="2519291at2759"/>
<evidence type="ECO:0000256" key="1">
    <source>
        <dbReference type="ARBA" id="ARBA00005986"/>
    </source>
</evidence>
<reference evidence="3 4" key="1">
    <citation type="journal article" date="2012" name="PLoS Pathog.">
        <title>Diverse lifestyles and strategies of plant pathogenesis encoded in the genomes of eighteen Dothideomycetes fungi.</title>
        <authorList>
            <person name="Ohm R.A."/>
            <person name="Feau N."/>
            <person name="Henrissat B."/>
            <person name="Schoch C.L."/>
            <person name="Horwitz B.A."/>
            <person name="Barry K.W."/>
            <person name="Condon B.J."/>
            <person name="Copeland A.C."/>
            <person name="Dhillon B."/>
            <person name="Glaser F."/>
            <person name="Hesse C.N."/>
            <person name="Kosti I."/>
            <person name="LaButti K."/>
            <person name="Lindquist E.A."/>
            <person name="Lucas S."/>
            <person name="Salamov A.A."/>
            <person name="Bradshaw R.E."/>
            <person name="Ciuffetti L."/>
            <person name="Hamelin R.C."/>
            <person name="Kema G.H.J."/>
            <person name="Lawrence C."/>
            <person name="Scott J.A."/>
            <person name="Spatafora J.W."/>
            <person name="Turgeon B.G."/>
            <person name="de Wit P.J.G.M."/>
            <person name="Zhong S."/>
            <person name="Goodwin S.B."/>
            <person name="Grigoriev I.V."/>
        </authorList>
    </citation>
    <scope>NUCLEOTIDE SEQUENCE [LARGE SCALE GENOMIC DNA]</scope>
    <source>
        <strain evidence="4">ND90Pr / ATCC 201652</strain>
    </source>
</reference>
<dbReference type="GeneID" id="19137812"/>
<dbReference type="Pfam" id="PF07110">
    <property type="entry name" value="EthD"/>
    <property type="match status" value="1"/>
</dbReference>
<protein>
    <recommendedName>
        <fullName evidence="2">EthD domain-containing protein</fullName>
    </recommendedName>
</protein>
<comment type="similarity">
    <text evidence="1">Belongs to the tpcK family.</text>
</comment>
<reference evidence="4" key="2">
    <citation type="journal article" date="2013" name="PLoS Genet.">
        <title>Comparative genome structure, secondary metabolite, and effector coding capacity across Cochliobolus pathogens.</title>
        <authorList>
            <person name="Condon B.J."/>
            <person name="Leng Y."/>
            <person name="Wu D."/>
            <person name="Bushley K.E."/>
            <person name="Ohm R.A."/>
            <person name="Otillar R."/>
            <person name="Martin J."/>
            <person name="Schackwitz W."/>
            <person name="Grimwood J."/>
            <person name="MohdZainudin N."/>
            <person name="Xue C."/>
            <person name="Wang R."/>
            <person name="Manning V.A."/>
            <person name="Dhillon B."/>
            <person name="Tu Z.J."/>
            <person name="Steffenson B.J."/>
            <person name="Salamov A."/>
            <person name="Sun H."/>
            <person name="Lowry S."/>
            <person name="LaButti K."/>
            <person name="Han J."/>
            <person name="Copeland A."/>
            <person name="Lindquist E."/>
            <person name="Barry K."/>
            <person name="Schmutz J."/>
            <person name="Baker S.E."/>
            <person name="Ciuffetti L.M."/>
            <person name="Grigoriev I.V."/>
            <person name="Zhong S."/>
            <person name="Turgeon B.G."/>
        </authorList>
    </citation>
    <scope>NUCLEOTIDE SEQUENCE [LARGE SCALE GENOMIC DNA]</scope>
    <source>
        <strain evidence="4">ND90Pr / ATCC 201652</strain>
    </source>
</reference>
<dbReference type="SUPFAM" id="SSF54909">
    <property type="entry name" value="Dimeric alpha+beta barrel"/>
    <property type="match status" value="1"/>
</dbReference>
<proteinExistence type="inferred from homology"/>
<evidence type="ECO:0000313" key="3">
    <source>
        <dbReference type="EMBL" id="EMD66109.1"/>
    </source>
</evidence>
<evidence type="ECO:0000259" key="2">
    <source>
        <dbReference type="Pfam" id="PF07110"/>
    </source>
</evidence>
<gene>
    <name evidence="3" type="ORF">COCSADRAFT_34694</name>
</gene>
<dbReference type="KEGG" id="bsc:COCSADRAFT_34694"/>
<keyword evidence="4" id="KW-1185">Reference proteome</keyword>
<dbReference type="GO" id="GO:0016491">
    <property type="term" value="F:oxidoreductase activity"/>
    <property type="evidence" value="ECO:0007669"/>
    <property type="project" value="InterPro"/>
</dbReference>
<accession>M2RHB4</accession>
<evidence type="ECO:0000313" key="4">
    <source>
        <dbReference type="Proteomes" id="UP000016934"/>
    </source>
</evidence>
<name>M2RHB4_COCSN</name>
<dbReference type="RefSeq" id="XP_007697477.1">
    <property type="nucleotide sequence ID" value="XM_007699287.1"/>
</dbReference>
<dbReference type="InterPro" id="IPR009799">
    <property type="entry name" value="EthD_dom"/>
</dbReference>
<feature type="domain" description="EthD" evidence="2">
    <location>
        <begin position="20"/>
        <end position="122"/>
    </location>
</feature>
<dbReference type="Gene3D" id="3.30.70.100">
    <property type="match status" value="1"/>
</dbReference>
<dbReference type="Proteomes" id="UP000016934">
    <property type="component" value="Unassembled WGS sequence"/>
</dbReference>
<organism evidence="3 4">
    <name type="scientific">Cochliobolus sativus (strain ND90Pr / ATCC 201652)</name>
    <name type="common">Common root rot and spot blotch fungus</name>
    <name type="synonym">Bipolaris sorokiniana</name>
    <dbReference type="NCBI Taxonomy" id="665912"/>
    <lineage>
        <taxon>Eukaryota</taxon>
        <taxon>Fungi</taxon>
        <taxon>Dikarya</taxon>
        <taxon>Ascomycota</taxon>
        <taxon>Pezizomycotina</taxon>
        <taxon>Dothideomycetes</taxon>
        <taxon>Pleosporomycetidae</taxon>
        <taxon>Pleosporales</taxon>
        <taxon>Pleosporineae</taxon>
        <taxon>Pleosporaceae</taxon>
        <taxon>Bipolaris</taxon>
    </lineage>
</organism>
<dbReference type="EMBL" id="KB445640">
    <property type="protein sequence ID" value="EMD66109.1"/>
    <property type="molecule type" value="Genomic_DNA"/>
</dbReference>
<sequence length="139" mass="15615">MAATPATKYPVVLVTVATRKEGVTRAEFYKHNETYYAPLLEQKAGKVHPLAWNRLYHVDESEAPIGLSRVLIGSDSADDVFDWDCKGEMVFADELHLQQFITFMHSEEALVVLAEEEKFADPTKTKLLVMKRGGCEIGL</sequence>
<dbReference type="HOGENOM" id="CLU_1856542_0_0_1"/>